<dbReference type="OrthoDB" id="9970435at2759"/>
<evidence type="ECO:0000313" key="8">
    <source>
        <dbReference type="Proteomes" id="UP000444721"/>
    </source>
</evidence>
<accession>A0A6A5C2S4</accession>
<dbReference type="Proteomes" id="UP000444721">
    <property type="component" value="Unassembled WGS sequence"/>
</dbReference>
<comment type="subcellular location">
    <subcellularLocation>
        <location evidence="1">Membrane</location>
        <topology evidence="1">Multi-pass membrane protein</topology>
    </subcellularLocation>
</comment>
<dbReference type="GO" id="GO:0016020">
    <property type="term" value="C:membrane"/>
    <property type="evidence" value="ECO:0007669"/>
    <property type="project" value="UniProtKB-SubCell"/>
</dbReference>
<protein>
    <recommendedName>
        <fullName evidence="6">EXS domain-containing protein</fullName>
    </recommendedName>
</protein>
<dbReference type="RefSeq" id="XP_044565557.1">
    <property type="nucleotide sequence ID" value="XM_044703945.1"/>
</dbReference>
<evidence type="ECO:0000259" key="6">
    <source>
        <dbReference type="Pfam" id="PF03124"/>
    </source>
</evidence>
<dbReference type="VEuPathDB" id="AmoebaDB:NF0038180"/>
<evidence type="ECO:0000256" key="4">
    <source>
        <dbReference type="ARBA" id="ARBA00023136"/>
    </source>
</evidence>
<dbReference type="VEuPathDB" id="AmoebaDB:FDP41_013327"/>
<dbReference type="InterPro" id="IPR004342">
    <property type="entry name" value="EXS_C"/>
</dbReference>
<evidence type="ECO:0000256" key="2">
    <source>
        <dbReference type="ARBA" id="ARBA00022692"/>
    </source>
</evidence>
<evidence type="ECO:0000256" key="3">
    <source>
        <dbReference type="ARBA" id="ARBA00022989"/>
    </source>
</evidence>
<dbReference type="EMBL" id="VFQX01000017">
    <property type="protein sequence ID" value="KAF0980844.1"/>
    <property type="molecule type" value="Genomic_DNA"/>
</dbReference>
<reference evidence="7 8" key="1">
    <citation type="journal article" date="2019" name="Sci. Rep.">
        <title>Nanopore sequencing improves the draft genome of the human pathogenic amoeba Naegleria fowleri.</title>
        <authorList>
            <person name="Liechti N."/>
            <person name="Schurch N."/>
            <person name="Bruggmann R."/>
            <person name="Wittwer M."/>
        </authorList>
    </citation>
    <scope>NUCLEOTIDE SEQUENCE [LARGE SCALE GENOMIC DNA]</scope>
    <source>
        <strain evidence="7 8">ATCC 30894</strain>
    </source>
</reference>
<keyword evidence="2 5" id="KW-0812">Transmembrane</keyword>
<name>A0A6A5C2S4_NAEFO</name>
<comment type="caution">
    <text evidence="7">The sequence shown here is derived from an EMBL/GenBank/DDBJ whole genome shotgun (WGS) entry which is preliminary data.</text>
</comment>
<feature type="domain" description="EXS" evidence="6">
    <location>
        <begin position="3"/>
        <end position="81"/>
    </location>
</feature>
<evidence type="ECO:0000256" key="5">
    <source>
        <dbReference type="SAM" id="Phobius"/>
    </source>
</evidence>
<keyword evidence="4 5" id="KW-0472">Membrane</keyword>
<organism evidence="7 8">
    <name type="scientific">Naegleria fowleri</name>
    <name type="common">Brain eating amoeba</name>
    <dbReference type="NCBI Taxonomy" id="5763"/>
    <lineage>
        <taxon>Eukaryota</taxon>
        <taxon>Discoba</taxon>
        <taxon>Heterolobosea</taxon>
        <taxon>Tetramitia</taxon>
        <taxon>Eutetramitia</taxon>
        <taxon>Vahlkampfiidae</taxon>
        <taxon>Naegleria</taxon>
    </lineage>
</organism>
<dbReference type="AlphaFoldDB" id="A0A6A5C2S4"/>
<keyword evidence="3 5" id="KW-1133">Transmembrane helix</keyword>
<sequence length="113" mass="13274">MYVYRLTLVPIILAVLVGVNLQIWKNARINYVFIFRFDPRDHLSVSQYIEMTMSLYNITMGSLIIYMYSIITNTFYEYAYLHQYFCLHLSSSTCVSHTNGFMVTADYGCLESF</sequence>
<gene>
    <name evidence="7" type="ORF">FDP41_013327</name>
</gene>
<dbReference type="VEuPathDB" id="AmoebaDB:NfTy_036980"/>
<dbReference type="Pfam" id="PF03124">
    <property type="entry name" value="EXS"/>
    <property type="match status" value="1"/>
</dbReference>
<keyword evidence="8" id="KW-1185">Reference proteome</keyword>
<feature type="transmembrane region" description="Helical" evidence="5">
    <location>
        <begin position="45"/>
        <end position="68"/>
    </location>
</feature>
<dbReference type="GeneID" id="68120542"/>
<evidence type="ECO:0000256" key="1">
    <source>
        <dbReference type="ARBA" id="ARBA00004141"/>
    </source>
</evidence>
<proteinExistence type="predicted"/>
<evidence type="ECO:0000313" key="7">
    <source>
        <dbReference type="EMBL" id="KAF0980844.1"/>
    </source>
</evidence>